<dbReference type="Proteomes" id="UP001207468">
    <property type="component" value="Unassembled WGS sequence"/>
</dbReference>
<accession>A0ACC0U5V8</accession>
<organism evidence="1 2">
    <name type="scientific">Russula earlei</name>
    <dbReference type="NCBI Taxonomy" id="71964"/>
    <lineage>
        <taxon>Eukaryota</taxon>
        <taxon>Fungi</taxon>
        <taxon>Dikarya</taxon>
        <taxon>Basidiomycota</taxon>
        <taxon>Agaricomycotina</taxon>
        <taxon>Agaricomycetes</taxon>
        <taxon>Russulales</taxon>
        <taxon>Russulaceae</taxon>
        <taxon>Russula</taxon>
    </lineage>
</organism>
<gene>
    <name evidence="1" type="ORF">F5148DRAFT_1208285</name>
</gene>
<proteinExistence type="predicted"/>
<evidence type="ECO:0000313" key="1">
    <source>
        <dbReference type="EMBL" id="KAI9507064.1"/>
    </source>
</evidence>
<name>A0ACC0U5V8_9AGAM</name>
<evidence type="ECO:0000313" key="2">
    <source>
        <dbReference type="Proteomes" id="UP001207468"/>
    </source>
</evidence>
<comment type="caution">
    <text evidence="1">The sequence shown here is derived from an EMBL/GenBank/DDBJ whole genome shotgun (WGS) entry which is preliminary data.</text>
</comment>
<feature type="non-terminal residue" evidence="1">
    <location>
        <position position="161"/>
    </location>
</feature>
<reference evidence="1" key="1">
    <citation type="submission" date="2021-03" db="EMBL/GenBank/DDBJ databases">
        <title>Evolutionary priming and transition to the ectomycorrhizal habit in an iconic lineage of mushroom-forming fungi: is preadaptation a requirement?</title>
        <authorList>
            <consortium name="DOE Joint Genome Institute"/>
            <person name="Looney B.P."/>
            <person name="Miyauchi S."/>
            <person name="Morin E."/>
            <person name="Drula E."/>
            <person name="Courty P.E."/>
            <person name="Chicoki N."/>
            <person name="Fauchery L."/>
            <person name="Kohler A."/>
            <person name="Kuo A."/>
            <person name="LaButti K."/>
            <person name="Pangilinan J."/>
            <person name="Lipzen A."/>
            <person name="Riley R."/>
            <person name="Andreopoulos W."/>
            <person name="He G."/>
            <person name="Johnson J."/>
            <person name="Barry K.W."/>
            <person name="Grigoriev I.V."/>
            <person name="Nagy L."/>
            <person name="Hibbett D."/>
            <person name="Henrissat B."/>
            <person name="Matheny P.B."/>
            <person name="Labbe J."/>
            <person name="Martin A.F."/>
        </authorList>
    </citation>
    <scope>NUCLEOTIDE SEQUENCE</scope>
    <source>
        <strain evidence="1">BPL698</strain>
    </source>
</reference>
<sequence>MPPHVPISNSSTSSRCLSSLAFYLRGVTTAIVPGNQRASQAHLMFPCVTQHTRHGASHATRTWLSSLAGTSSDRTSTRSDAPTTRESTAGVTASSNSRPSSASPTLARSRGSTISPSDEEISRHDFTRNISRLQRVPVRSARGVSRDPSRRTARTYPSSAS</sequence>
<keyword evidence="2" id="KW-1185">Reference proteome</keyword>
<dbReference type="EMBL" id="JAGFNK010000141">
    <property type="protein sequence ID" value="KAI9507064.1"/>
    <property type="molecule type" value="Genomic_DNA"/>
</dbReference>
<protein>
    <submittedName>
        <fullName evidence="1">Uncharacterized protein</fullName>
    </submittedName>
</protein>